<keyword evidence="1" id="KW-1133">Transmembrane helix</keyword>
<dbReference type="Proteomes" id="UP000184268">
    <property type="component" value="Unassembled WGS sequence"/>
</dbReference>
<evidence type="ECO:0000313" key="3">
    <source>
        <dbReference type="Proteomes" id="UP000184268"/>
    </source>
</evidence>
<protein>
    <submittedName>
        <fullName evidence="2">Uncharacterized protein</fullName>
    </submittedName>
</protein>
<keyword evidence="1" id="KW-0812">Transmembrane</keyword>
<organism evidence="2 3">
    <name type="scientific">Ferrimonas marina</name>
    <dbReference type="NCBI Taxonomy" id="299255"/>
    <lineage>
        <taxon>Bacteria</taxon>
        <taxon>Pseudomonadati</taxon>
        <taxon>Pseudomonadota</taxon>
        <taxon>Gammaproteobacteria</taxon>
        <taxon>Alteromonadales</taxon>
        <taxon>Ferrimonadaceae</taxon>
        <taxon>Ferrimonas</taxon>
    </lineage>
</organism>
<feature type="transmembrane region" description="Helical" evidence="1">
    <location>
        <begin position="31"/>
        <end position="48"/>
    </location>
</feature>
<dbReference type="EMBL" id="FQXG01000001">
    <property type="protein sequence ID" value="SHG96667.1"/>
    <property type="molecule type" value="Genomic_DNA"/>
</dbReference>
<keyword evidence="1" id="KW-0472">Membrane</keyword>
<proteinExistence type="predicted"/>
<feature type="transmembrane region" description="Helical" evidence="1">
    <location>
        <begin position="68"/>
        <end position="91"/>
    </location>
</feature>
<evidence type="ECO:0000313" key="2">
    <source>
        <dbReference type="EMBL" id="SHG96667.1"/>
    </source>
</evidence>
<reference evidence="2 3" key="1">
    <citation type="submission" date="2016-11" db="EMBL/GenBank/DDBJ databases">
        <authorList>
            <person name="Jaros S."/>
            <person name="Januszkiewicz K."/>
            <person name="Wedrychowicz H."/>
        </authorList>
    </citation>
    <scope>NUCLEOTIDE SEQUENCE [LARGE SCALE GENOMIC DNA]</scope>
    <source>
        <strain evidence="2 3">DSM 16917</strain>
    </source>
</reference>
<accession>A0A1M5P4P5</accession>
<keyword evidence="3" id="KW-1185">Reference proteome</keyword>
<name>A0A1M5P4P5_9GAMM</name>
<sequence length="101" mass="11566">MFHFSVSVLCLWFGLSNLLLSNVELSKYVGLIVFIGCFSLFNVLSDALEMLREKQVFDMGTLRIIQKVVNVLLFSTICLSIYIVVSGKWTWVIQSPFDWGH</sequence>
<evidence type="ECO:0000256" key="1">
    <source>
        <dbReference type="SAM" id="Phobius"/>
    </source>
</evidence>
<dbReference type="AlphaFoldDB" id="A0A1M5P4P5"/>
<gene>
    <name evidence="2" type="ORF">SAMN02745129_1286</name>
</gene>